<keyword evidence="7" id="KW-1015">Disulfide bond</keyword>
<keyword evidence="13" id="KW-1185">Reference proteome</keyword>
<reference evidence="12" key="1">
    <citation type="submission" date="2022-01" db="EMBL/GenBank/DDBJ databases">
        <authorList>
            <person name="King R."/>
        </authorList>
    </citation>
    <scope>NUCLEOTIDE SEQUENCE</scope>
</reference>
<dbReference type="Gene3D" id="3.40.30.10">
    <property type="entry name" value="Glutaredoxin"/>
    <property type="match status" value="1"/>
</dbReference>
<dbReference type="Pfam" id="PF00085">
    <property type="entry name" value="Thioredoxin"/>
    <property type="match status" value="1"/>
</dbReference>
<dbReference type="PRINTS" id="PR00421">
    <property type="entry name" value="THIOREDOXIN"/>
</dbReference>
<dbReference type="GO" id="GO:0005788">
    <property type="term" value="C:endoplasmic reticulum lumen"/>
    <property type="evidence" value="ECO:0007669"/>
    <property type="project" value="UniProtKB-SubCell"/>
</dbReference>
<keyword evidence="5 10" id="KW-0732">Signal</keyword>
<evidence type="ECO:0000256" key="3">
    <source>
        <dbReference type="ARBA" id="ARBA00006347"/>
    </source>
</evidence>
<evidence type="ECO:0000256" key="8">
    <source>
        <dbReference type="ARBA" id="ARBA00023235"/>
    </source>
</evidence>
<dbReference type="EC" id="5.3.4.1" evidence="4"/>
<evidence type="ECO:0000256" key="1">
    <source>
        <dbReference type="ARBA" id="ARBA00001182"/>
    </source>
</evidence>
<dbReference type="SUPFAM" id="SSF52833">
    <property type="entry name" value="Thioredoxin-like"/>
    <property type="match status" value="1"/>
</dbReference>
<accession>A0A9N9TK36</accession>
<feature type="signal peptide" evidence="10">
    <location>
        <begin position="1"/>
        <end position="19"/>
    </location>
</feature>
<organism evidence="12 13">
    <name type="scientific">Phyllotreta striolata</name>
    <name type="common">Striped flea beetle</name>
    <name type="synonym">Crioceris striolata</name>
    <dbReference type="NCBI Taxonomy" id="444603"/>
    <lineage>
        <taxon>Eukaryota</taxon>
        <taxon>Metazoa</taxon>
        <taxon>Ecdysozoa</taxon>
        <taxon>Arthropoda</taxon>
        <taxon>Hexapoda</taxon>
        <taxon>Insecta</taxon>
        <taxon>Pterygota</taxon>
        <taxon>Neoptera</taxon>
        <taxon>Endopterygota</taxon>
        <taxon>Coleoptera</taxon>
        <taxon>Polyphaga</taxon>
        <taxon>Cucujiformia</taxon>
        <taxon>Chrysomeloidea</taxon>
        <taxon>Chrysomelidae</taxon>
        <taxon>Galerucinae</taxon>
        <taxon>Alticini</taxon>
        <taxon>Phyllotreta</taxon>
    </lineage>
</organism>
<dbReference type="EMBL" id="OU900105">
    <property type="protein sequence ID" value="CAG9856298.1"/>
    <property type="molecule type" value="Genomic_DNA"/>
</dbReference>
<evidence type="ECO:0000256" key="6">
    <source>
        <dbReference type="ARBA" id="ARBA00022824"/>
    </source>
</evidence>
<sequence>MLSMLFWVFFLALFDGRESFNFFNSKHNILELDDETFKSATASNPYVLVEFYAPWCKYCRNFAPEYEKTANLLQKSSLDILLTKIDVDKHADVAKAQDVKGYPTLKLYKYGQPAKYDGERDAGKIVQWIRDNL</sequence>
<dbReference type="AlphaFoldDB" id="A0A9N9TK36"/>
<keyword evidence="9" id="KW-0676">Redox-active center</keyword>
<keyword evidence="8" id="KW-0413">Isomerase</keyword>
<evidence type="ECO:0000256" key="2">
    <source>
        <dbReference type="ARBA" id="ARBA00004319"/>
    </source>
</evidence>
<evidence type="ECO:0000259" key="11">
    <source>
        <dbReference type="Pfam" id="PF00085"/>
    </source>
</evidence>
<dbReference type="FunFam" id="3.40.30.10:FF:000107">
    <property type="entry name" value="Protein disulfide-isomerase 5-2"/>
    <property type="match status" value="1"/>
</dbReference>
<comment type="catalytic activity">
    <reaction evidence="1">
        <text>Catalyzes the rearrangement of -S-S- bonds in proteins.</text>
        <dbReference type="EC" id="5.3.4.1"/>
    </reaction>
</comment>
<dbReference type="GO" id="GO:0003756">
    <property type="term" value="F:protein disulfide isomerase activity"/>
    <property type="evidence" value="ECO:0007669"/>
    <property type="project" value="UniProtKB-EC"/>
</dbReference>
<dbReference type="GO" id="GO:0034976">
    <property type="term" value="P:response to endoplasmic reticulum stress"/>
    <property type="evidence" value="ECO:0007669"/>
    <property type="project" value="TreeGrafter"/>
</dbReference>
<dbReference type="OrthoDB" id="427280at2759"/>
<evidence type="ECO:0000256" key="4">
    <source>
        <dbReference type="ARBA" id="ARBA00012723"/>
    </source>
</evidence>
<evidence type="ECO:0000313" key="12">
    <source>
        <dbReference type="EMBL" id="CAG9856298.1"/>
    </source>
</evidence>
<dbReference type="PANTHER" id="PTHR18929">
    <property type="entry name" value="PROTEIN DISULFIDE ISOMERASE"/>
    <property type="match status" value="1"/>
</dbReference>
<comment type="subcellular location">
    <subcellularLocation>
        <location evidence="2">Endoplasmic reticulum lumen</location>
    </subcellularLocation>
</comment>
<dbReference type="CDD" id="cd02961">
    <property type="entry name" value="PDI_a_family"/>
    <property type="match status" value="1"/>
</dbReference>
<evidence type="ECO:0000313" key="13">
    <source>
        <dbReference type="Proteomes" id="UP001153712"/>
    </source>
</evidence>
<dbReference type="Proteomes" id="UP001153712">
    <property type="component" value="Chromosome 12"/>
</dbReference>
<evidence type="ECO:0000256" key="10">
    <source>
        <dbReference type="SAM" id="SignalP"/>
    </source>
</evidence>
<comment type="similarity">
    <text evidence="3">Belongs to the protein disulfide isomerase family.</text>
</comment>
<dbReference type="PANTHER" id="PTHR18929:SF132">
    <property type="entry name" value="PROTEIN DISULFIDE-ISOMERASE A3"/>
    <property type="match status" value="1"/>
</dbReference>
<name>A0A9N9TK36_PHYSR</name>
<keyword evidence="6" id="KW-0256">Endoplasmic reticulum</keyword>
<dbReference type="InterPro" id="IPR013766">
    <property type="entry name" value="Thioredoxin_domain"/>
</dbReference>
<dbReference type="InterPro" id="IPR036249">
    <property type="entry name" value="Thioredoxin-like_sf"/>
</dbReference>
<dbReference type="GO" id="GO:0006457">
    <property type="term" value="P:protein folding"/>
    <property type="evidence" value="ECO:0007669"/>
    <property type="project" value="TreeGrafter"/>
</dbReference>
<gene>
    <name evidence="12" type="ORF">PHYEVI_LOCUS2721</name>
</gene>
<feature type="domain" description="Thioredoxin" evidence="11">
    <location>
        <begin position="29"/>
        <end position="130"/>
    </location>
</feature>
<feature type="chain" id="PRO_5040365508" description="protein disulfide-isomerase" evidence="10">
    <location>
        <begin position="20"/>
        <end position="133"/>
    </location>
</feature>
<protein>
    <recommendedName>
        <fullName evidence="4">protein disulfide-isomerase</fullName>
        <ecNumber evidence="4">5.3.4.1</ecNumber>
    </recommendedName>
</protein>
<evidence type="ECO:0000256" key="7">
    <source>
        <dbReference type="ARBA" id="ARBA00023157"/>
    </source>
</evidence>
<evidence type="ECO:0000256" key="5">
    <source>
        <dbReference type="ARBA" id="ARBA00022729"/>
    </source>
</evidence>
<evidence type="ECO:0000256" key="9">
    <source>
        <dbReference type="ARBA" id="ARBA00023284"/>
    </source>
</evidence>
<proteinExistence type="inferred from homology"/>